<dbReference type="OrthoDB" id="10070006at2759"/>
<dbReference type="PANTHER" id="PTHR46789:SF2">
    <property type="entry name" value="FORKHEAD BOX PROTEIN R2"/>
    <property type="match status" value="1"/>
</dbReference>
<evidence type="ECO:0000256" key="2">
    <source>
        <dbReference type="ARBA" id="ARBA00023125"/>
    </source>
</evidence>
<dbReference type="SUPFAM" id="SSF46785">
    <property type="entry name" value="Winged helix' DNA-binding domain"/>
    <property type="match status" value="1"/>
</dbReference>
<evidence type="ECO:0000256" key="5">
    <source>
        <dbReference type="PROSITE-ProRule" id="PRU00089"/>
    </source>
</evidence>
<keyword evidence="1" id="KW-0805">Transcription regulation</keyword>
<proteinExistence type="predicted"/>
<dbReference type="PROSITE" id="PS50039">
    <property type="entry name" value="FORK_HEAD_3"/>
    <property type="match status" value="1"/>
</dbReference>
<dbReference type="SMART" id="SM00339">
    <property type="entry name" value="FH"/>
    <property type="match status" value="1"/>
</dbReference>
<evidence type="ECO:0000313" key="8">
    <source>
        <dbReference type="EMBL" id="PKU39277.1"/>
    </source>
</evidence>
<evidence type="ECO:0000259" key="7">
    <source>
        <dbReference type="PROSITE" id="PS50039"/>
    </source>
</evidence>
<feature type="DNA-binding region" description="Fork-head" evidence="5">
    <location>
        <begin position="187"/>
        <end position="284"/>
    </location>
</feature>
<dbReference type="Gene3D" id="1.10.10.10">
    <property type="entry name" value="Winged helix-like DNA-binding domain superfamily/Winged helix DNA-binding domain"/>
    <property type="match status" value="1"/>
</dbReference>
<dbReference type="CDD" id="cd20036">
    <property type="entry name" value="FH_FOXR"/>
    <property type="match status" value="1"/>
</dbReference>
<dbReference type="InterPro" id="IPR036388">
    <property type="entry name" value="WH-like_DNA-bd_sf"/>
</dbReference>
<feature type="region of interest" description="Disordered" evidence="6">
    <location>
        <begin position="88"/>
        <end position="151"/>
    </location>
</feature>
<evidence type="ECO:0000256" key="6">
    <source>
        <dbReference type="SAM" id="MobiDB-lite"/>
    </source>
</evidence>
<dbReference type="PRINTS" id="PR00053">
    <property type="entry name" value="FORKHEAD"/>
</dbReference>
<gene>
    <name evidence="8" type="ORF">llap_10414</name>
</gene>
<accession>A0A2I0TZL1</accession>
<keyword evidence="3" id="KW-0804">Transcription</keyword>
<dbReference type="InterPro" id="IPR052328">
    <property type="entry name" value="FOX_transcription_regulators"/>
</dbReference>
<feature type="compositionally biased region" description="Acidic residues" evidence="6">
    <location>
        <begin position="117"/>
        <end position="128"/>
    </location>
</feature>
<organism evidence="8 9">
    <name type="scientific">Limosa lapponica baueri</name>
    <dbReference type="NCBI Taxonomy" id="1758121"/>
    <lineage>
        <taxon>Eukaryota</taxon>
        <taxon>Metazoa</taxon>
        <taxon>Chordata</taxon>
        <taxon>Craniata</taxon>
        <taxon>Vertebrata</taxon>
        <taxon>Euteleostomi</taxon>
        <taxon>Archelosauria</taxon>
        <taxon>Archosauria</taxon>
        <taxon>Dinosauria</taxon>
        <taxon>Saurischia</taxon>
        <taxon>Theropoda</taxon>
        <taxon>Coelurosauria</taxon>
        <taxon>Aves</taxon>
        <taxon>Neognathae</taxon>
        <taxon>Neoaves</taxon>
        <taxon>Charadriiformes</taxon>
        <taxon>Scolopacidae</taxon>
        <taxon>Limosa</taxon>
    </lineage>
</organism>
<name>A0A2I0TZL1_LIMLA</name>
<dbReference type="Pfam" id="PF00250">
    <property type="entry name" value="Forkhead"/>
    <property type="match status" value="1"/>
</dbReference>
<reference evidence="9" key="1">
    <citation type="submission" date="2017-11" db="EMBL/GenBank/DDBJ databases">
        <authorList>
            <person name="Lima N.C."/>
            <person name="Parody-Merino A.M."/>
            <person name="Battley P.F."/>
            <person name="Fidler A.E."/>
            <person name="Prosdocimi F."/>
        </authorList>
    </citation>
    <scope>NUCLEOTIDE SEQUENCE [LARGE SCALE GENOMIC DNA]</scope>
</reference>
<dbReference type="GO" id="GO:0005634">
    <property type="term" value="C:nucleus"/>
    <property type="evidence" value="ECO:0007669"/>
    <property type="project" value="UniProtKB-SubCell"/>
</dbReference>
<dbReference type="Proteomes" id="UP000233556">
    <property type="component" value="Unassembled WGS sequence"/>
</dbReference>
<sequence length="304" mass="33364">MANRKGCDTHQVHAKSSCPVEATNSYDGSSICLRYRQRQTGIHRINQVQPLVRSRWSHRLPQYQKGPGDQPHLWTWVKPSLVCPIPGSPGPALAGPHSPVASAAGDAEASSPKTSQDDADLDCSEEDALSATSEAGKLPEGEGTSHVDIPVPQEMPIPWKSVVLRPQSVKLKCSRQTSTKIKGGWPRPPLNYCILITLALGNSASGSLSVQQIYQFTRQHFPFFQTAPEGWKSTIRHNLCFSSCFEKSTGFVCGEGNRKSCLWKLTPEGRRKFQEEAQALPKEALDLVRQSMSDPGLMTSLFGL</sequence>
<protein>
    <recommendedName>
        <fullName evidence="7">Fork-head domain-containing protein</fullName>
    </recommendedName>
</protein>
<dbReference type="GO" id="GO:1990837">
    <property type="term" value="F:sequence-specific double-stranded DNA binding"/>
    <property type="evidence" value="ECO:0007669"/>
    <property type="project" value="TreeGrafter"/>
</dbReference>
<evidence type="ECO:0000313" key="9">
    <source>
        <dbReference type="Proteomes" id="UP000233556"/>
    </source>
</evidence>
<comment type="subcellular location">
    <subcellularLocation>
        <location evidence="5">Nucleus</location>
    </subcellularLocation>
</comment>
<dbReference type="PANTHER" id="PTHR46789">
    <property type="entry name" value="FORKHEAD BOX PROTEIN R1"/>
    <property type="match status" value="1"/>
</dbReference>
<evidence type="ECO:0000256" key="4">
    <source>
        <dbReference type="ARBA" id="ARBA00023242"/>
    </source>
</evidence>
<keyword evidence="4 5" id="KW-0539">Nucleus</keyword>
<dbReference type="AlphaFoldDB" id="A0A2I0TZL1"/>
<dbReference type="InterPro" id="IPR001766">
    <property type="entry name" value="Fork_head_dom"/>
</dbReference>
<evidence type="ECO:0000256" key="1">
    <source>
        <dbReference type="ARBA" id="ARBA00023015"/>
    </source>
</evidence>
<reference evidence="9" key="2">
    <citation type="submission" date="2017-12" db="EMBL/GenBank/DDBJ databases">
        <title>Genome sequence of the Bar-tailed Godwit (Limosa lapponica baueri).</title>
        <authorList>
            <person name="Lima N.C.B."/>
            <person name="Parody-Merino A.M."/>
            <person name="Battley P.F."/>
            <person name="Fidler A.E."/>
            <person name="Prosdocimi F."/>
        </authorList>
    </citation>
    <scope>NUCLEOTIDE SEQUENCE [LARGE SCALE GENOMIC DNA]</scope>
</reference>
<dbReference type="InterPro" id="IPR036390">
    <property type="entry name" value="WH_DNA-bd_sf"/>
</dbReference>
<dbReference type="GO" id="GO:0003700">
    <property type="term" value="F:DNA-binding transcription factor activity"/>
    <property type="evidence" value="ECO:0007669"/>
    <property type="project" value="InterPro"/>
</dbReference>
<evidence type="ECO:0000256" key="3">
    <source>
        <dbReference type="ARBA" id="ARBA00023163"/>
    </source>
</evidence>
<feature type="domain" description="Fork-head" evidence="7">
    <location>
        <begin position="187"/>
        <end position="284"/>
    </location>
</feature>
<keyword evidence="2 5" id="KW-0238">DNA-binding</keyword>
<dbReference type="EMBL" id="KZ506524">
    <property type="protein sequence ID" value="PKU39277.1"/>
    <property type="molecule type" value="Genomic_DNA"/>
</dbReference>
<keyword evidence="9" id="KW-1185">Reference proteome</keyword>